<dbReference type="RefSeq" id="WP_066089552.1">
    <property type="nucleotide sequence ID" value="NZ_LRVM01000009.1"/>
</dbReference>
<sequence>MEKLNNNNILYLENHLFRRWKEERNYEYFVKDGVVNPQIWEKQKIKITFVLKEANWMNESIDMKEWILSESSPTYWKTWNNISRWTKGILEGGEYPVHVSKKDKTDWLSRISFINLKKVGGNSRANDSEIRKYAINDSKYLLEQLTIYRPDIIICCGRGTGKNADLLYDEILGKDTLSQWQSPINGFNFFYTQFHGKENKTPVVSFYHPQRIASHETFKKWYEDICAIAENLVR</sequence>
<dbReference type="OrthoDB" id="6397945at2"/>
<evidence type="ECO:0000313" key="1">
    <source>
        <dbReference type="EMBL" id="KXL52275.1"/>
    </source>
</evidence>
<name>A0A136WCM6_9FIRM</name>
<organism evidence="1 2">
    <name type="scientific">Anaerotignum neopropionicum</name>
    <dbReference type="NCBI Taxonomy" id="36847"/>
    <lineage>
        <taxon>Bacteria</taxon>
        <taxon>Bacillati</taxon>
        <taxon>Bacillota</taxon>
        <taxon>Clostridia</taxon>
        <taxon>Lachnospirales</taxon>
        <taxon>Anaerotignaceae</taxon>
        <taxon>Anaerotignum</taxon>
    </lineage>
</organism>
<evidence type="ECO:0000313" key="2">
    <source>
        <dbReference type="Proteomes" id="UP000070539"/>
    </source>
</evidence>
<evidence type="ECO:0008006" key="3">
    <source>
        <dbReference type="Google" id="ProtNLM"/>
    </source>
</evidence>
<accession>A0A136WCM6</accession>
<gene>
    <name evidence="1" type="ORF">CLNEO_24400</name>
</gene>
<dbReference type="InterPro" id="IPR036895">
    <property type="entry name" value="Uracil-DNA_glycosylase-like_sf"/>
</dbReference>
<reference evidence="1 2" key="1">
    <citation type="submission" date="2016-01" db="EMBL/GenBank/DDBJ databases">
        <title>Genome sequence of Clostridium neopropionicum X4, DSM-3847.</title>
        <authorList>
            <person name="Poehlein A."/>
            <person name="Beck M.H."/>
            <person name="Bengelsdorf F.R."/>
            <person name="Daniel R."/>
            <person name="Duerre P."/>
        </authorList>
    </citation>
    <scope>NUCLEOTIDE SEQUENCE [LARGE SCALE GENOMIC DNA]</scope>
    <source>
        <strain evidence="1 2">DSM-3847</strain>
    </source>
</reference>
<dbReference type="EMBL" id="LRVM01000009">
    <property type="protein sequence ID" value="KXL52275.1"/>
    <property type="molecule type" value="Genomic_DNA"/>
</dbReference>
<dbReference type="STRING" id="36847.CLNEO_24400"/>
<dbReference type="AlphaFoldDB" id="A0A136WCM6"/>
<keyword evidence="2" id="KW-1185">Reference proteome</keyword>
<proteinExistence type="predicted"/>
<protein>
    <recommendedName>
        <fullName evidence="3">Uracil DNA glycosylase superfamily protein</fullName>
    </recommendedName>
</protein>
<dbReference type="Proteomes" id="UP000070539">
    <property type="component" value="Unassembled WGS sequence"/>
</dbReference>
<comment type="caution">
    <text evidence="1">The sequence shown here is derived from an EMBL/GenBank/DDBJ whole genome shotgun (WGS) entry which is preliminary data.</text>
</comment>
<dbReference type="Gene3D" id="3.40.470.10">
    <property type="entry name" value="Uracil-DNA glycosylase-like domain"/>
    <property type="match status" value="1"/>
</dbReference>